<organism evidence="2 3">
    <name type="scientific">Shewanella yunxiaonensis</name>
    <dbReference type="NCBI Taxonomy" id="2829809"/>
    <lineage>
        <taxon>Bacteria</taxon>
        <taxon>Pseudomonadati</taxon>
        <taxon>Pseudomonadota</taxon>
        <taxon>Gammaproteobacteria</taxon>
        <taxon>Alteromonadales</taxon>
        <taxon>Shewanellaceae</taxon>
        <taxon>Shewanella</taxon>
    </lineage>
</organism>
<dbReference type="Pfam" id="PF03883">
    <property type="entry name" value="H2O2_YaaD"/>
    <property type="match status" value="1"/>
</dbReference>
<dbReference type="NCBIfam" id="NF002541">
    <property type="entry name" value="PRK02101.1-1"/>
    <property type="match status" value="1"/>
</dbReference>
<protein>
    <recommendedName>
        <fullName evidence="1">UPF0246 protein KDN34_04895</fullName>
    </recommendedName>
</protein>
<evidence type="ECO:0000313" key="3">
    <source>
        <dbReference type="Proteomes" id="UP000679575"/>
    </source>
</evidence>
<name>A0ABX7YXL3_9GAMM</name>
<dbReference type="EMBL" id="CP073587">
    <property type="protein sequence ID" value="QUN06791.1"/>
    <property type="molecule type" value="Genomic_DNA"/>
</dbReference>
<keyword evidence="3" id="KW-1185">Reference proteome</keyword>
<dbReference type="InterPro" id="IPR005583">
    <property type="entry name" value="YaaA"/>
</dbReference>
<dbReference type="PANTHER" id="PTHR30283:SF4">
    <property type="entry name" value="PEROXIDE STRESS RESISTANCE PROTEIN YAAA"/>
    <property type="match status" value="1"/>
</dbReference>
<dbReference type="RefSeq" id="WP_212595800.1">
    <property type="nucleotide sequence ID" value="NZ_CP073587.1"/>
</dbReference>
<accession>A0ABX7YXL3</accession>
<dbReference type="Proteomes" id="UP000679575">
    <property type="component" value="Chromosome"/>
</dbReference>
<evidence type="ECO:0000313" key="2">
    <source>
        <dbReference type="EMBL" id="QUN06791.1"/>
    </source>
</evidence>
<comment type="similarity">
    <text evidence="1">Belongs to the UPF0246 family.</text>
</comment>
<evidence type="ECO:0000256" key="1">
    <source>
        <dbReference type="HAMAP-Rule" id="MF_00652"/>
    </source>
</evidence>
<reference evidence="2 3" key="1">
    <citation type="submission" date="2021-04" db="EMBL/GenBank/DDBJ databases">
        <title>Novel species identification of genus Shewanella.</title>
        <authorList>
            <person name="Liu G."/>
        </authorList>
    </citation>
    <scope>NUCLEOTIDE SEQUENCE [LARGE SCALE GENOMIC DNA]</scope>
    <source>
        <strain evidence="2 3">FJAT-54481</strain>
    </source>
</reference>
<gene>
    <name evidence="2" type="primary">yaaA</name>
    <name evidence="2" type="ORF">KDN34_04895</name>
</gene>
<sequence>MLILISPAKTLDFEHPAAVKQYSQPEYLQYSEQLMAECRQLTPSQIASLMKVSDKIAGLNAARFAQWRPPFSPDNAKQALYAFRGDVYTGLDADTMSETLVENAQQHLRILSGLYGLLKPLDLMQPYRLEMGIPLQNQKGTNLYQFWGNTLTEGINQALLGQPDKLIINLASNEYFKAVRPEKLSGQLISPVFKDAKNGQYKIISFYAKKARGLMARYLLEHPITKAEELQQFNRAGYYYCAAQSTANTPVFLREEQ</sequence>
<dbReference type="HAMAP" id="MF_00652">
    <property type="entry name" value="UPF0246"/>
    <property type="match status" value="1"/>
</dbReference>
<dbReference type="PANTHER" id="PTHR30283">
    <property type="entry name" value="PEROXIDE STRESS RESPONSE PROTEIN YAAA"/>
    <property type="match status" value="1"/>
</dbReference>
<dbReference type="NCBIfam" id="NF002542">
    <property type="entry name" value="PRK02101.1-3"/>
    <property type="match status" value="1"/>
</dbReference>
<proteinExistence type="inferred from homology"/>